<protein>
    <submittedName>
        <fullName evidence="2">Uncharacterized protein</fullName>
    </submittedName>
</protein>
<dbReference type="AlphaFoldDB" id="A0A4Z2HNP9"/>
<keyword evidence="3" id="KW-1185">Reference proteome</keyword>
<dbReference type="EMBL" id="SRLO01000207">
    <property type="protein sequence ID" value="TNN67230.1"/>
    <property type="molecule type" value="Genomic_DNA"/>
</dbReference>
<feature type="compositionally biased region" description="Polar residues" evidence="1">
    <location>
        <begin position="35"/>
        <end position="44"/>
    </location>
</feature>
<reference evidence="2 3" key="1">
    <citation type="submission" date="2019-03" db="EMBL/GenBank/DDBJ databases">
        <title>First draft genome of Liparis tanakae, snailfish: a comprehensive survey of snailfish specific genes.</title>
        <authorList>
            <person name="Kim W."/>
            <person name="Song I."/>
            <person name="Jeong J.-H."/>
            <person name="Kim D."/>
            <person name="Kim S."/>
            <person name="Ryu S."/>
            <person name="Song J.Y."/>
            <person name="Lee S.K."/>
        </authorList>
    </citation>
    <scope>NUCLEOTIDE SEQUENCE [LARGE SCALE GENOMIC DNA]</scope>
    <source>
        <tissue evidence="2">Muscle</tissue>
    </source>
</reference>
<proteinExistence type="predicted"/>
<evidence type="ECO:0000313" key="2">
    <source>
        <dbReference type="EMBL" id="TNN67230.1"/>
    </source>
</evidence>
<evidence type="ECO:0000313" key="3">
    <source>
        <dbReference type="Proteomes" id="UP000314294"/>
    </source>
</evidence>
<accession>A0A4Z2HNP9</accession>
<name>A0A4Z2HNP9_9TELE</name>
<organism evidence="2 3">
    <name type="scientific">Liparis tanakae</name>
    <name type="common">Tanaka's snailfish</name>
    <dbReference type="NCBI Taxonomy" id="230148"/>
    <lineage>
        <taxon>Eukaryota</taxon>
        <taxon>Metazoa</taxon>
        <taxon>Chordata</taxon>
        <taxon>Craniata</taxon>
        <taxon>Vertebrata</taxon>
        <taxon>Euteleostomi</taxon>
        <taxon>Actinopterygii</taxon>
        <taxon>Neopterygii</taxon>
        <taxon>Teleostei</taxon>
        <taxon>Neoteleostei</taxon>
        <taxon>Acanthomorphata</taxon>
        <taxon>Eupercaria</taxon>
        <taxon>Perciformes</taxon>
        <taxon>Cottioidei</taxon>
        <taxon>Cottales</taxon>
        <taxon>Liparidae</taxon>
        <taxon>Liparis</taxon>
    </lineage>
</organism>
<gene>
    <name evidence="2" type="ORF">EYF80_022568</name>
</gene>
<sequence length="60" mass="6649">MQAAPWTHRGGGLCSTSHTDTVSEHRAPFHPNGHWQLQTHSQTRGKACKHGECGSVDNWE</sequence>
<feature type="region of interest" description="Disordered" evidence="1">
    <location>
        <begin position="1"/>
        <end position="60"/>
    </location>
</feature>
<comment type="caution">
    <text evidence="2">The sequence shown here is derived from an EMBL/GenBank/DDBJ whole genome shotgun (WGS) entry which is preliminary data.</text>
</comment>
<evidence type="ECO:0000256" key="1">
    <source>
        <dbReference type="SAM" id="MobiDB-lite"/>
    </source>
</evidence>
<dbReference type="Proteomes" id="UP000314294">
    <property type="component" value="Unassembled WGS sequence"/>
</dbReference>